<dbReference type="InParanoid" id="A5DBB6"/>
<dbReference type="PROSITE" id="PS51194">
    <property type="entry name" value="HELICASE_CTER"/>
    <property type="match status" value="1"/>
</dbReference>
<sequence>MVVSDEQQRIYHATNDLAQLIPVGIVFLADIPAGFDYNGLPAEKSENSDLEWKWFDVNMLPHDFYNTTNDVVRDLRFLVTYKYFVCTYKMIKMGELRLCKIRLYAAPTDRPYSRTIERWRSMFRGHSTFQKTFVKSWSRVANVTDFNQSQWHSESVLVPTILVPVSTQLSLPTSTSNYHMERWRNRWQFSFPLPSKNIESLQSQLQQLYSSIKSPDLSKYKKVVQVFSNQPPSHEQTIAKLVKAAEDGPVVVPGVKSALYPFQVRSLCKMYEKESEPSVDTLPSFIEIQSPVNGQVYYFDCSNNKFCLEPDLFSLPRGGILAENMGLGKTLICLSLISLTKHEISKVPEDVMVYEDESDGQISSIKSLVEISRDTVNKSSIPWKYYWDDLPPSVRHYMNSLPGHFKISLFDTTSNINNRMTRNETYRQETLDSNIHGEGVVYKTLYKCSTTLVVVPDNLFHQWNDEMKLHLHQSYLKVLFVLSQFQKKHVTTSATFQNSIPSDPLQLLSYDMILISSSVLARSLDMMEMEENPIFKVYWKRLIVDEGHSMNSKNSRVSQLCKELYAERRWAVTGTPTSGMTRLQMDEEEGDDDILASPTKKNRYTIKNKFNAKDDLSKLGVTIGSFLKVEPFHSQPKYWANSVIKPMISNNSQSRVSLYQLLNALVVRHDLREVEKEVELPPLRHVPVFLEPSFHNTLSINLFTAVLAVNAVTSERTDSDYMFHPSNRQQLRRLVTNMQRATFHWTGFKPDDIKTLIDICKTALSKTTETGSKIYNNEDTRLLEKSLEISKKALLNGRWRTSALLHEMCYYVEGLPDIFTRVFGTGALERMDINGEEDDISVFGAPHLHCVQEFFYKNRFMNFANQEMVEEKLKALAKPFWENYWVDVAKRNSERFNKLDANQHFKVMNDSTNTFSDSLNGKGQKSASTSPLRKKNLDLSNTQLRPEDKILEAREVHSSVSNYQSNLNFNHIKRARILGTASSKLSYLGARLLENRREGIKSLVFFEFEDSAYYLSELLDVMGIEYILYATFINPAERATNLTKFSTFPQGPDNGITLIMDINLAAHGLNITAATHVYFTSPVWSRSVEAQAIKRAHRIGQTKAVRVETLILKNTLEEEIYRKRSQETEENDREQKYVIDDTGMQEFILKHRFLSQQETDLEYSPFVAPLTNSEYNIAEKIFEDALENHTDFIDDGLRNWMVYLFTESNLSKMNSAKNTKLNKEFVRDQFLKRFMEEAPAADETIDEKRTQGRLQPSRKKVRF</sequence>
<dbReference type="Pfam" id="PF00176">
    <property type="entry name" value="SNF2-rel_dom"/>
    <property type="match status" value="1"/>
</dbReference>
<dbReference type="Gene3D" id="3.40.50.10810">
    <property type="entry name" value="Tandem AAA-ATPase domain"/>
    <property type="match status" value="1"/>
</dbReference>
<dbReference type="OrthoDB" id="2801544at2759"/>
<dbReference type="eggNOG" id="KOG1002">
    <property type="taxonomic scope" value="Eukaryota"/>
</dbReference>
<feature type="region of interest" description="Disordered" evidence="4">
    <location>
        <begin position="1242"/>
        <end position="1263"/>
    </location>
</feature>
<evidence type="ECO:0000256" key="3">
    <source>
        <dbReference type="ARBA" id="ARBA00022840"/>
    </source>
</evidence>
<evidence type="ECO:0000259" key="5">
    <source>
        <dbReference type="PROSITE" id="PS51194"/>
    </source>
</evidence>
<dbReference type="SMART" id="SM00490">
    <property type="entry name" value="HELICc"/>
    <property type="match status" value="1"/>
</dbReference>
<dbReference type="STRING" id="294746.A5DBB6"/>
<reference evidence="6 7" key="1">
    <citation type="journal article" date="2009" name="Nature">
        <title>Evolution of pathogenicity and sexual reproduction in eight Candida genomes.</title>
        <authorList>
            <person name="Butler G."/>
            <person name="Rasmussen M.D."/>
            <person name="Lin M.F."/>
            <person name="Santos M.A."/>
            <person name="Sakthikumar S."/>
            <person name="Munro C.A."/>
            <person name="Rheinbay E."/>
            <person name="Grabherr M."/>
            <person name="Forche A."/>
            <person name="Reedy J.L."/>
            <person name="Agrafioti I."/>
            <person name="Arnaud M.B."/>
            <person name="Bates S."/>
            <person name="Brown A.J."/>
            <person name="Brunke S."/>
            <person name="Costanzo M.C."/>
            <person name="Fitzpatrick D.A."/>
            <person name="de Groot P.W."/>
            <person name="Harris D."/>
            <person name="Hoyer L.L."/>
            <person name="Hube B."/>
            <person name="Klis F.M."/>
            <person name="Kodira C."/>
            <person name="Lennard N."/>
            <person name="Logue M.E."/>
            <person name="Martin R."/>
            <person name="Neiman A.M."/>
            <person name="Nikolaou E."/>
            <person name="Quail M.A."/>
            <person name="Quinn J."/>
            <person name="Santos M.C."/>
            <person name="Schmitzberger F.F."/>
            <person name="Sherlock G."/>
            <person name="Shah P."/>
            <person name="Silverstein K.A."/>
            <person name="Skrzypek M.S."/>
            <person name="Soll D."/>
            <person name="Staggs R."/>
            <person name="Stansfield I."/>
            <person name="Stumpf M.P."/>
            <person name="Sudbery P.E."/>
            <person name="Srikantha T."/>
            <person name="Zeng Q."/>
            <person name="Berman J."/>
            <person name="Berriman M."/>
            <person name="Heitman J."/>
            <person name="Gow N.A."/>
            <person name="Lorenz M.C."/>
            <person name="Birren B.W."/>
            <person name="Kellis M."/>
            <person name="Cuomo C.A."/>
        </authorList>
    </citation>
    <scope>NUCLEOTIDE SEQUENCE [LARGE SCALE GENOMIC DNA]</scope>
    <source>
        <strain evidence="7">ATCC 6260 / CBS 566 / DSM 6381 / JCM 1539 / NBRC 10279 / NRRL Y-324</strain>
    </source>
</reference>
<evidence type="ECO:0000256" key="2">
    <source>
        <dbReference type="ARBA" id="ARBA00022801"/>
    </source>
</evidence>
<dbReference type="PANTHER" id="PTHR45626:SF51">
    <property type="entry name" value="SNF2-RELATED DOMAIN-CONTAINING PROTEIN"/>
    <property type="match status" value="1"/>
</dbReference>
<dbReference type="GO" id="GO:0005524">
    <property type="term" value="F:ATP binding"/>
    <property type="evidence" value="ECO:0007669"/>
    <property type="project" value="UniProtKB-KW"/>
</dbReference>
<dbReference type="KEGG" id="pgu:PGUG_00571"/>
<dbReference type="InterPro" id="IPR050628">
    <property type="entry name" value="SNF2_RAD54_helicase_TF"/>
</dbReference>
<dbReference type="EMBL" id="CH408155">
    <property type="protein sequence ID" value="EDK36473.2"/>
    <property type="molecule type" value="Genomic_DNA"/>
</dbReference>
<dbReference type="InterPro" id="IPR001650">
    <property type="entry name" value="Helicase_C-like"/>
</dbReference>
<name>A5DBB6_PICGU</name>
<dbReference type="eggNOG" id="KOG1001">
    <property type="taxonomic scope" value="Eukaryota"/>
</dbReference>
<proteinExistence type="predicted"/>
<dbReference type="PANTHER" id="PTHR45626">
    <property type="entry name" value="TRANSCRIPTION TERMINATION FACTOR 2-RELATED"/>
    <property type="match status" value="1"/>
</dbReference>
<dbReference type="VEuPathDB" id="FungiDB:PGUG_00571"/>
<dbReference type="Proteomes" id="UP000001997">
    <property type="component" value="Unassembled WGS sequence"/>
</dbReference>
<accession>A5DBB6</accession>
<feature type="domain" description="Helicase C-terminal" evidence="5">
    <location>
        <begin position="987"/>
        <end position="1136"/>
    </location>
</feature>
<dbReference type="InterPro" id="IPR014001">
    <property type="entry name" value="Helicase_ATP-bd"/>
</dbReference>
<dbReference type="InterPro" id="IPR038718">
    <property type="entry name" value="SNF2-like_sf"/>
</dbReference>
<protein>
    <recommendedName>
        <fullName evidence="5">Helicase C-terminal domain-containing protein</fullName>
    </recommendedName>
</protein>
<dbReference type="GO" id="GO:0006281">
    <property type="term" value="P:DNA repair"/>
    <property type="evidence" value="ECO:0007669"/>
    <property type="project" value="TreeGrafter"/>
</dbReference>
<organism evidence="6 7">
    <name type="scientific">Meyerozyma guilliermondii (strain ATCC 6260 / CBS 566 / DSM 6381 / JCM 1539 / NBRC 10279 / NRRL Y-324)</name>
    <name type="common">Yeast</name>
    <name type="synonym">Candida guilliermondii</name>
    <dbReference type="NCBI Taxonomy" id="294746"/>
    <lineage>
        <taxon>Eukaryota</taxon>
        <taxon>Fungi</taxon>
        <taxon>Dikarya</taxon>
        <taxon>Ascomycota</taxon>
        <taxon>Saccharomycotina</taxon>
        <taxon>Pichiomycetes</taxon>
        <taxon>Debaryomycetaceae</taxon>
        <taxon>Meyerozyma</taxon>
    </lineage>
</organism>
<dbReference type="Gene3D" id="3.40.50.300">
    <property type="entry name" value="P-loop containing nucleotide triphosphate hydrolases"/>
    <property type="match status" value="1"/>
</dbReference>
<evidence type="ECO:0000256" key="1">
    <source>
        <dbReference type="ARBA" id="ARBA00022741"/>
    </source>
</evidence>
<keyword evidence="1" id="KW-0547">Nucleotide-binding</keyword>
<dbReference type="Pfam" id="PF00271">
    <property type="entry name" value="Helicase_C"/>
    <property type="match status" value="1"/>
</dbReference>
<evidence type="ECO:0000313" key="6">
    <source>
        <dbReference type="EMBL" id="EDK36473.2"/>
    </source>
</evidence>
<dbReference type="CDD" id="cd18008">
    <property type="entry name" value="DEXDc_SHPRH-like"/>
    <property type="match status" value="1"/>
</dbReference>
<dbReference type="InterPro" id="IPR049730">
    <property type="entry name" value="SNF2/RAD54-like_C"/>
</dbReference>
<dbReference type="SMART" id="SM00487">
    <property type="entry name" value="DEXDc"/>
    <property type="match status" value="1"/>
</dbReference>
<dbReference type="InterPro" id="IPR000330">
    <property type="entry name" value="SNF2_N"/>
</dbReference>
<keyword evidence="2" id="KW-0378">Hydrolase</keyword>
<feature type="compositionally biased region" description="Polar residues" evidence="4">
    <location>
        <begin position="916"/>
        <end position="931"/>
    </location>
</feature>
<dbReference type="GeneID" id="5128961"/>
<keyword evidence="3" id="KW-0067">ATP-binding</keyword>
<dbReference type="AlphaFoldDB" id="A5DBB6"/>
<dbReference type="GO" id="GO:0005634">
    <property type="term" value="C:nucleus"/>
    <property type="evidence" value="ECO:0007669"/>
    <property type="project" value="TreeGrafter"/>
</dbReference>
<evidence type="ECO:0000256" key="4">
    <source>
        <dbReference type="SAM" id="MobiDB-lite"/>
    </source>
</evidence>
<evidence type="ECO:0000313" key="7">
    <source>
        <dbReference type="Proteomes" id="UP000001997"/>
    </source>
</evidence>
<dbReference type="RefSeq" id="XP_001487194.2">
    <property type="nucleotide sequence ID" value="XM_001487144.1"/>
</dbReference>
<dbReference type="HOGENOM" id="CLU_003233_0_0_1"/>
<dbReference type="GO" id="GO:0008094">
    <property type="term" value="F:ATP-dependent activity, acting on DNA"/>
    <property type="evidence" value="ECO:0007669"/>
    <property type="project" value="TreeGrafter"/>
</dbReference>
<dbReference type="CDD" id="cd18793">
    <property type="entry name" value="SF2_C_SNF"/>
    <property type="match status" value="1"/>
</dbReference>
<dbReference type="OMA" id="NLVDHWL"/>
<keyword evidence="7" id="KW-1185">Reference proteome</keyword>
<feature type="region of interest" description="Disordered" evidence="4">
    <location>
        <begin position="916"/>
        <end position="936"/>
    </location>
</feature>
<dbReference type="SUPFAM" id="SSF52540">
    <property type="entry name" value="P-loop containing nucleoside triphosphate hydrolases"/>
    <property type="match status" value="2"/>
</dbReference>
<gene>
    <name evidence="6" type="ORF">PGUG_00571</name>
</gene>
<dbReference type="GO" id="GO:0016787">
    <property type="term" value="F:hydrolase activity"/>
    <property type="evidence" value="ECO:0007669"/>
    <property type="project" value="UniProtKB-KW"/>
</dbReference>
<dbReference type="InterPro" id="IPR027417">
    <property type="entry name" value="P-loop_NTPase"/>
</dbReference>